<sequence>MVTFVVASLQALVFGIILCPLAALYTCGLHISGGISLWRLIQHDYGNTDGDPSKANMNPALDVLYGLALVQGALFSYRIILLLACGKVVNAVAMAYGFQGDAVTSVSDYLVTTGKVLAKDPSLSLGRNLITYAVKLMESESPDDDRSGTRILDTIITYAVKNTVKDALLPSVADEYYHGTSRIPEYVLTSRRRLPPPGEEHKGDDMLMLIERLVGSPSSSNIFHKLLKALDSRSPHPDDIKIRESSARIVAHLAGNIRLNQFPRGIVCISSLFDSSGQHEHEVDGYKELVLQGLRIFGKLAGDQENCRVIGRANGLVSMIMRPVSSDLLHRVDHRAWSDIVDASLQVIYCLLKTAPRETATKLGDEVANNKAAIQTMRDIILDCKDCGEERHMLAMKILTELPSESTGNITRRLVSIFVDNSKDGRIRELAGEKLVTLSFQSQSIALLHEDCNLVDSLAALLLEDRVIKCRISAAGILEGLSSEYRDEECFQHLKNAITNVMPKVLRQILGLESTLLLSRNSVVLRGSNGQHYKDKELQVALLSLYVMAHEKLLSSSREQASEIHVLDDAFTLLGELEEMAEGNSDPKVPGCLRMLKLMSKMAISMMRRENGISQEQVRHMRRLIGTLGSAAESMLGLDGFVLFTGRDDGHTLASLVNEARGRLLSWC</sequence>
<reference evidence="1" key="1">
    <citation type="submission" date="2021-05" db="EMBL/GenBank/DDBJ databases">
        <authorList>
            <person name="Scholz U."/>
            <person name="Mascher M."/>
            <person name="Fiebig A."/>
        </authorList>
    </citation>
    <scope>NUCLEOTIDE SEQUENCE [LARGE SCALE GENOMIC DNA]</scope>
</reference>
<accession>A0ACD6ADH4</accession>
<reference evidence="1" key="2">
    <citation type="submission" date="2025-09" db="UniProtKB">
        <authorList>
            <consortium name="EnsemblPlants"/>
        </authorList>
    </citation>
    <scope>IDENTIFICATION</scope>
</reference>
<evidence type="ECO:0000313" key="2">
    <source>
        <dbReference type="Proteomes" id="UP001732700"/>
    </source>
</evidence>
<organism evidence="1 2">
    <name type="scientific">Avena sativa</name>
    <name type="common">Oat</name>
    <dbReference type="NCBI Taxonomy" id="4498"/>
    <lineage>
        <taxon>Eukaryota</taxon>
        <taxon>Viridiplantae</taxon>
        <taxon>Streptophyta</taxon>
        <taxon>Embryophyta</taxon>
        <taxon>Tracheophyta</taxon>
        <taxon>Spermatophyta</taxon>
        <taxon>Magnoliopsida</taxon>
        <taxon>Liliopsida</taxon>
        <taxon>Poales</taxon>
        <taxon>Poaceae</taxon>
        <taxon>BOP clade</taxon>
        <taxon>Pooideae</taxon>
        <taxon>Poodae</taxon>
        <taxon>Poeae</taxon>
        <taxon>Poeae Chloroplast Group 1 (Aveneae type)</taxon>
        <taxon>Aveninae</taxon>
        <taxon>Avena</taxon>
    </lineage>
</organism>
<evidence type="ECO:0000313" key="1">
    <source>
        <dbReference type="EnsemblPlants" id="AVESA.00010b.r2.7DG1337950.1.CDS"/>
    </source>
</evidence>
<protein>
    <submittedName>
        <fullName evidence="1">Uncharacterized protein</fullName>
    </submittedName>
</protein>
<name>A0ACD6ADH4_AVESA</name>
<dbReference type="EnsemblPlants" id="AVESA.00010b.r2.7DG1337950.1">
    <property type="protein sequence ID" value="AVESA.00010b.r2.7DG1337950.1.CDS"/>
    <property type="gene ID" value="AVESA.00010b.r2.7DG1337950"/>
</dbReference>
<keyword evidence="2" id="KW-1185">Reference proteome</keyword>
<proteinExistence type="predicted"/>
<dbReference type="Proteomes" id="UP001732700">
    <property type="component" value="Chromosome 7D"/>
</dbReference>